<dbReference type="InterPro" id="IPR002110">
    <property type="entry name" value="Ankyrin_rpt"/>
</dbReference>
<name>A0AAD3S369_NEPGR</name>
<comment type="caution">
    <text evidence="8">The sequence shown here is derived from an EMBL/GenBank/DDBJ whole genome shotgun (WGS) entry which is preliminary data.</text>
</comment>
<evidence type="ECO:0000256" key="4">
    <source>
        <dbReference type="PROSITE-ProRule" id="PRU00023"/>
    </source>
</evidence>
<dbReference type="GO" id="GO:0043130">
    <property type="term" value="F:ubiquitin binding"/>
    <property type="evidence" value="ECO:0007669"/>
    <property type="project" value="TreeGrafter"/>
</dbReference>
<dbReference type="GO" id="GO:0006623">
    <property type="term" value="P:protein targeting to vacuole"/>
    <property type="evidence" value="ECO:0007669"/>
    <property type="project" value="TreeGrafter"/>
</dbReference>
<feature type="repeat" description="ANK" evidence="4">
    <location>
        <begin position="258"/>
        <end position="290"/>
    </location>
</feature>
<dbReference type="Pfam" id="PF12796">
    <property type="entry name" value="Ank_2"/>
    <property type="match status" value="1"/>
</dbReference>
<proteinExistence type="predicted"/>
<dbReference type="SMART" id="SM00064">
    <property type="entry name" value="FYVE"/>
    <property type="match status" value="1"/>
</dbReference>
<reference evidence="8" key="1">
    <citation type="submission" date="2023-05" db="EMBL/GenBank/DDBJ databases">
        <title>Nepenthes gracilis genome sequencing.</title>
        <authorList>
            <person name="Fukushima K."/>
        </authorList>
    </citation>
    <scope>NUCLEOTIDE SEQUENCE</scope>
    <source>
        <strain evidence="8">SING2019-196</strain>
    </source>
</reference>
<feature type="domain" description="FYVE-type" evidence="7">
    <location>
        <begin position="41"/>
        <end position="101"/>
    </location>
</feature>
<dbReference type="PROSITE" id="PS50178">
    <property type="entry name" value="ZF_FYVE"/>
    <property type="match status" value="1"/>
</dbReference>
<feature type="compositionally biased region" description="Basic and acidic residues" evidence="6">
    <location>
        <begin position="8"/>
        <end position="18"/>
    </location>
</feature>
<dbReference type="SUPFAM" id="SSF48403">
    <property type="entry name" value="Ankyrin repeat"/>
    <property type="match status" value="1"/>
</dbReference>
<evidence type="ECO:0000256" key="2">
    <source>
        <dbReference type="ARBA" id="ARBA00022771"/>
    </source>
</evidence>
<feature type="compositionally biased region" description="Basic and acidic residues" evidence="6">
    <location>
        <begin position="186"/>
        <end position="202"/>
    </location>
</feature>
<accession>A0AAD3S369</accession>
<dbReference type="PANTHER" id="PTHR47794">
    <property type="entry name" value="VACUOLAR PROTEIN SORTING-ASSOCIATED PROTEIN 27"/>
    <property type="match status" value="1"/>
</dbReference>
<dbReference type="PROSITE" id="PS50297">
    <property type="entry name" value="ANK_REP_REGION"/>
    <property type="match status" value="1"/>
</dbReference>
<feature type="region of interest" description="Disordered" evidence="6">
    <location>
        <begin position="1"/>
        <end position="38"/>
    </location>
</feature>
<keyword evidence="9" id="KW-1185">Reference proteome</keyword>
<dbReference type="Gene3D" id="1.25.40.20">
    <property type="entry name" value="Ankyrin repeat-containing domain"/>
    <property type="match status" value="1"/>
</dbReference>
<dbReference type="Pfam" id="PF01363">
    <property type="entry name" value="FYVE"/>
    <property type="match status" value="1"/>
</dbReference>
<dbReference type="InterPro" id="IPR017455">
    <property type="entry name" value="Znf_FYVE-rel"/>
</dbReference>
<dbReference type="GO" id="GO:0033565">
    <property type="term" value="C:ESCRT-0 complex"/>
    <property type="evidence" value="ECO:0007669"/>
    <property type="project" value="TreeGrafter"/>
</dbReference>
<dbReference type="GO" id="GO:0008270">
    <property type="term" value="F:zinc ion binding"/>
    <property type="evidence" value="ECO:0007669"/>
    <property type="project" value="UniProtKB-KW"/>
</dbReference>
<dbReference type="Proteomes" id="UP001279734">
    <property type="component" value="Unassembled WGS sequence"/>
</dbReference>
<keyword evidence="1" id="KW-0479">Metal-binding</keyword>
<dbReference type="InterPro" id="IPR013083">
    <property type="entry name" value="Znf_RING/FYVE/PHD"/>
</dbReference>
<feature type="region of interest" description="Disordered" evidence="6">
    <location>
        <begin position="176"/>
        <end position="217"/>
    </location>
</feature>
<evidence type="ECO:0000256" key="5">
    <source>
        <dbReference type="PROSITE-ProRule" id="PRU00091"/>
    </source>
</evidence>
<evidence type="ECO:0000313" key="9">
    <source>
        <dbReference type="Proteomes" id="UP001279734"/>
    </source>
</evidence>
<organism evidence="8 9">
    <name type="scientific">Nepenthes gracilis</name>
    <name type="common">Slender pitcher plant</name>
    <dbReference type="NCBI Taxonomy" id="150966"/>
    <lineage>
        <taxon>Eukaryota</taxon>
        <taxon>Viridiplantae</taxon>
        <taxon>Streptophyta</taxon>
        <taxon>Embryophyta</taxon>
        <taxon>Tracheophyta</taxon>
        <taxon>Spermatophyta</taxon>
        <taxon>Magnoliopsida</taxon>
        <taxon>eudicotyledons</taxon>
        <taxon>Gunneridae</taxon>
        <taxon>Pentapetalae</taxon>
        <taxon>Caryophyllales</taxon>
        <taxon>Nepenthaceae</taxon>
        <taxon>Nepenthes</taxon>
    </lineage>
</organism>
<evidence type="ECO:0000256" key="6">
    <source>
        <dbReference type="SAM" id="MobiDB-lite"/>
    </source>
</evidence>
<dbReference type="CDD" id="cd15760">
    <property type="entry name" value="FYVE_scVPS27p_like"/>
    <property type="match status" value="1"/>
</dbReference>
<dbReference type="PROSITE" id="PS50088">
    <property type="entry name" value="ANK_REPEAT"/>
    <property type="match status" value="1"/>
</dbReference>
<dbReference type="AlphaFoldDB" id="A0AAD3S369"/>
<dbReference type="GO" id="GO:0043328">
    <property type="term" value="P:protein transport to vacuole involved in ubiquitin-dependent protein catabolic process via the multivesicular body sorting pathway"/>
    <property type="evidence" value="ECO:0007669"/>
    <property type="project" value="TreeGrafter"/>
</dbReference>
<dbReference type="InterPro" id="IPR000306">
    <property type="entry name" value="Znf_FYVE"/>
</dbReference>
<gene>
    <name evidence="8" type="ORF">Nepgr_005402</name>
</gene>
<evidence type="ECO:0000256" key="1">
    <source>
        <dbReference type="ARBA" id="ARBA00022723"/>
    </source>
</evidence>
<feature type="compositionally biased region" description="Low complexity" evidence="6">
    <location>
        <begin position="205"/>
        <end position="217"/>
    </location>
</feature>
<dbReference type="PANTHER" id="PTHR47794:SF1">
    <property type="entry name" value="VACUOLAR PROTEIN SORTING-ASSOCIATED PROTEIN 27"/>
    <property type="match status" value="1"/>
</dbReference>
<dbReference type="SMART" id="SM00248">
    <property type="entry name" value="ANK"/>
    <property type="match status" value="2"/>
</dbReference>
<feature type="compositionally biased region" description="Polar residues" evidence="6">
    <location>
        <begin position="24"/>
        <end position="34"/>
    </location>
</feature>
<keyword evidence="4" id="KW-0040">ANK repeat</keyword>
<protein>
    <recommendedName>
        <fullName evidence="7">FYVE-type domain-containing protein</fullName>
    </recommendedName>
</protein>
<sequence>MADWNDSWLKDSSNDQIKRPVQLSDASSGISGDMTSEPPPFQDANRCDVCKCSFTTFRRRHHCRCCGRTLCHEHSSNQLPLPHFGIHSSVRVCSDCFNDSSRIRKDDSVAPVDRVDHIKETFSRLDINEDSKSKNDPTTLQQPVLTNSECKCGMPLCICVASVISNGTASAQTAATSASLLNSKPKRTDSIPKTRRPTEDAKQTSNSGLGQSSSGLNKLQMDYELNGEGIREAIKNGDVAAVQELLHKGVDSNYCDKQGFSLLHLAAMFNQTNVVFALMEHGARLDCKNSQGETPLDCAPATLQYKMQRKMEEGLR</sequence>
<dbReference type="SUPFAM" id="SSF57903">
    <property type="entry name" value="FYVE/PHD zinc finger"/>
    <property type="match status" value="1"/>
</dbReference>
<keyword evidence="3" id="KW-0862">Zinc</keyword>
<evidence type="ECO:0000256" key="3">
    <source>
        <dbReference type="ARBA" id="ARBA00022833"/>
    </source>
</evidence>
<dbReference type="InterPro" id="IPR036770">
    <property type="entry name" value="Ankyrin_rpt-contain_sf"/>
</dbReference>
<evidence type="ECO:0000259" key="7">
    <source>
        <dbReference type="PROSITE" id="PS50178"/>
    </source>
</evidence>
<keyword evidence="2 5" id="KW-0863">Zinc-finger</keyword>
<evidence type="ECO:0000313" key="8">
    <source>
        <dbReference type="EMBL" id="GMH03563.1"/>
    </source>
</evidence>
<dbReference type="GO" id="GO:0032266">
    <property type="term" value="F:phosphatidylinositol-3-phosphate binding"/>
    <property type="evidence" value="ECO:0007669"/>
    <property type="project" value="TreeGrafter"/>
</dbReference>
<dbReference type="InterPro" id="IPR011011">
    <property type="entry name" value="Znf_FYVE_PHD"/>
</dbReference>
<dbReference type="EMBL" id="BSYO01000004">
    <property type="protein sequence ID" value="GMH03563.1"/>
    <property type="molecule type" value="Genomic_DNA"/>
</dbReference>
<dbReference type="Gene3D" id="3.30.40.10">
    <property type="entry name" value="Zinc/RING finger domain, C3HC4 (zinc finger)"/>
    <property type="match status" value="1"/>
</dbReference>